<dbReference type="OMA" id="DGWAWYY"/>
<dbReference type="GO" id="GO:0046540">
    <property type="term" value="C:U4/U6 x U5 tri-snRNP complex"/>
    <property type="evidence" value="ECO:0007669"/>
    <property type="project" value="TreeGrafter"/>
</dbReference>
<gene>
    <name evidence="6" type="primary">PRPF6</name>
    <name evidence="6" type="ORF">PKNOH_S120126300</name>
</gene>
<feature type="region of interest" description="Disordered" evidence="4">
    <location>
        <begin position="33"/>
        <end position="55"/>
    </location>
</feature>
<dbReference type="eggNOG" id="KOG0495">
    <property type="taxonomic scope" value="Eukaryota"/>
</dbReference>
<comment type="caution">
    <text evidence="6">The sequence shown here is derived from an EMBL/GenBank/DDBJ whole genome shotgun (WGS) entry which is preliminary data.</text>
</comment>
<dbReference type="OrthoDB" id="440128at2759"/>
<evidence type="ECO:0000256" key="4">
    <source>
        <dbReference type="SAM" id="MobiDB-lite"/>
    </source>
</evidence>
<dbReference type="Gene3D" id="1.25.40.10">
    <property type="entry name" value="Tetratricopeptide repeat domain"/>
    <property type="match status" value="5"/>
</dbReference>
<dbReference type="InterPro" id="IPR045075">
    <property type="entry name" value="Syf1-like"/>
</dbReference>
<evidence type="ECO:0000256" key="2">
    <source>
        <dbReference type="ARBA" id="ARBA00022737"/>
    </source>
</evidence>
<evidence type="ECO:0000256" key="3">
    <source>
        <dbReference type="ARBA" id="ARBA00023242"/>
    </source>
</evidence>
<organism evidence="6 7">
    <name type="scientific">Plasmodium knowlesi</name>
    <dbReference type="NCBI Taxonomy" id="5850"/>
    <lineage>
        <taxon>Eukaryota</taxon>
        <taxon>Sar</taxon>
        <taxon>Alveolata</taxon>
        <taxon>Apicomplexa</taxon>
        <taxon>Aconoidasida</taxon>
        <taxon>Haemosporida</taxon>
        <taxon>Plasmodiidae</taxon>
        <taxon>Plasmodium</taxon>
        <taxon>Plasmodium (Plasmodium)</taxon>
    </lineage>
</organism>
<dbReference type="Pfam" id="PF06424">
    <property type="entry name" value="PRP1_N"/>
    <property type="match status" value="1"/>
</dbReference>
<dbReference type="AlphaFoldDB" id="A0A1Y3DPG3"/>
<feature type="region of interest" description="Disordered" evidence="4">
    <location>
        <begin position="1178"/>
        <end position="1252"/>
    </location>
</feature>
<name>A0A1Y3DPG3_PLAKN</name>
<dbReference type="InterPro" id="IPR011990">
    <property type="entry name" value="TPR-like_helical_dom_sf"/>
</dbReference>
<evidence type="ECO:0000313" key="6">
    <source>
        <dbReference type="EMBL" id="OTN65088.1"/>
    </source>
</evidence>
<dbReference type="GO" id="GO:0071013">
    <property type="term" value="C:catalytic step 2 spliceosome"/>
    <property type="evidence" value="ECO:0007669"/>
    <property type="project" value="TreeGrafter"/>
</dbReference>
<protein>
    <submittedName>
        <fullName evidence="6">Putative PRP1 splicing factor</fullName>
    </submittedName>
</protein>
<accession>A0A1Y3DPG3</accession>
<sequence>MRSNKNDMYTFNAGKVEPFGKAPVGYIPGKGRGVTGFSGGVSRDDTTDEKDKNDYSDFNYDEFHGYSESLFKDAEYDEDDKEADAIYENIDARMDVRRKSRREIKLKEEIQKIRAQKPTIQEQFSDLKKGLASVTAEEWESIPTVMNYSRQKQKKVPKNYLPTPDSLIMSRLNDANMHLNYSSSSSNGLKTPLIGMRTPLGTQTPVGTQTPLGRQNSLGIQTPLGLRTPLGASTPIGLGMQTPFMKGGGFGLETPFLSRHLLTAKGKSASSSTYSGLNTPFTLSGYNTPLSASTAGGYNTPLMNGVNKLSLNDVGEARGTVLSVKLDELIDSVEGQTVIDPKGYLTNLNAKSLVNDADIADINKARSLLKSVISTNPKHGPGWIAAARVEELAQRKDKAKEIITKGCIECSKNEDIWLEAVRLEDKLSEVKIILTKGIKEIPTSVKLWLEAYRKESNIDDKRKVLRKAIECIPNSVRLWKEAISLESENNAYILLKRAVECIPQCIEMWIALARLCPYTEAQKVLNEARKKIPTSAEIWINASKLEEKQGNNNMVDIIIKRCIENLSSKNVVFERDKWLKFAEESEKSDFPLTCESIIKNTMNIGVESLNKKRIYKQDAENCIKNKSIHTARAIYNEALKIFKTKKSLWLALANLELAYGNKESVEQVLQRAVKSCPHSSVLWLMYAKQKWLNNEIDKAREILAESFMHNQNTEVISLAAIKLERENNEFDRARFLLKKSRVQCNTPKIWMQSIQLERLLRNYKDAKELAQEALQIHKRFDKLYMIAGQIELEMMRAEMDCLGGDSGPIHDNEVHTASCASTILSSNHSRIGSNARSVRNDTSSEGGHGEEQQQEEDTQEEQAHTSNACNPNEHYTTAQKIYDEGLKHCPSSINLWLCAIDLQIEKKNYTSARALVEKAKIKIKNIHATNTNNYVLKNKEIIESNEFALDDELNRNDEEDTKSGTNVSNLTNTKNDLSKNAAMNASIRVIENYDLLWIKLIEIESLCNSNNITPVISEALKECPSSGILWSKAIEFENKNLQNSKSVTAFNNCGNNAYVILTVAKLFWQHFKTQKARKWFYRVISLNPNFGDGWATFLAFEIDQQNEVNQKDIINKCIKAEPNRGYMWNKITKRVENWRLKYPQKLYKYIKELFPEVLKKKISEQILEIMSDENVSLPVSAPKSEVEVPETVESTDEAKAGEANQTDHPADDKTVSAKKGKVKSTEKKTNKRRGTNEEGEEPEKSDRRKRKK</sequence>
<feature type="region of interest" description="Disordered" evidence="4">
    <location>
        <begin position="830"/>
        <end position="872"/>
    </location>
</feature>
<comment type="subcellular location">
    <subcellularLocation>
        <location evidence="1">Nucleus</location>
    </subcellularLocation>
</comment>
<feature type="domain" description="PRP1 splicing factor N-terminal" evidence="5">
    <location>
        <begin position="22"/>
        <end position="150"/>
    </location>
</feature>
<dbReference type="VEuPathDB" id="PlasmoDB:PKNH_0907900"/>
<proteinExistence type="predicted"/>
<dbReference type="SMART" id="SM00386">
    <property type="entry name" value="HAT"/>
    <property type="match status" value="10"/>
</dbReference>
<evidence type="ECO:0000256" key="1">
    <source>
        <dbReference type="ARBA" id="ARBA00004123"/>
    </source>
</evidence>
<dbReference type="GO" id="GO:0000244">
    <property type="term" value="P:spliceosomal tri-snRNP complex assembly"/>
    <property type="evidence" value="ECO:0007669"/>
    <property type="project" value="TreeGrafter"/>
</dbReference>
<reference evidence="6 7" key="1">
    <citation type="submission" date="2017-05" db="EMBL/GenBank/DDBJ databases">
        <title>PacBio assembly of a Plasmodium knowlesi genome sequence with Hi-C correction and manual annotation of the SICAvar gene family.</title>
        <authorList>
            <person name="Lapp S.A."/>
            <person name="Geraldo J.A."/>
            <person name="Chien J.-T."/>
            <person name="Ay F."/>
            <person name="Pakala S.B."/>
            <person name="Batugedara G."/>
            <person name="Humphrey J.C."/>
            <person name="Debarry J.D."/>
            <person name="Le Roch K.G."/>
            <person name="Galinski M.R."/>
            <person name="Kissinger J.C."/>
        </authorList>
    </citation>
    <scope>NUCLEOTIDE SEQUENCE [LARGE SCALE GENOMIC DNA]</scope>
    <source>
        <strain evidence="7">Malayan Strain Pk1 (A+)</strain>
    </source>
</reference>
<dbReference type="SUPFAM" id="SSF48452">
    <property type="entry name" value="TPR-like"/>
    <property type="match status" value="5"/>
</dbReference>
<dbReference type="Pfam" id="PF23240">
    <property type="entry name" value="HAT_PRP39_N"/>
    <property type="match status" value="1"/>
</dbReference>
<dbReference type="InterPro" id="IPR003107">
    <property type="entry name" value="HAT"/>
</dbReference>
<feature type="compositionally biased region" description="Polar residues" evidence="4">
    <location>
        <begin position="830"/>
        <end position="844"/>
    </location>
</feature>
<dbReference type="PANTHER" id="PTHR11246:SF1">
    <property type="entry name" value="PRE-MRNA-PROCESSING FACTOR 6"/>
    <property type="match status" value="1"/>
</dbReference>
<dbReference type="VEuPathDB" id="PlasmoDB:PKNOH_S120126300"/>
<dbReference type="Proteomes" id="UP000195012">
    <property type="component" value="Unassembled WGS sequence"/>
</dbReference>
<dbReference type="VEuPathDB" id="PlasmoDB:PKA1H_090013400"/>
<feature type="compositionally biased region" description="Basic and acidic residues" evidence="4">
    <location>
        <begin position="42"/>
        <end position="55"/>
    </location>
</feature>
<keyword evidence="3" id="KW-0539">Nucleus</keyword>
<dbReference type="EMBL" id="NETL01000026">
    <property type="protein sequence ID" value="OTN65088.1"/>
    <property type="molecule type" value="Genomic_DNA"/>
</dbReference>
<evidence type="ECO:0000259" key="5">
    <source>
        <dbReference type="Pfam" id="PF06424"/>
    </source>
</evidence>
<dbReference type="InterPro" id="IPR010491">
    <property type="entry name" value="PRP1_N"/>
</dbReference>
<dbReference type="PANTHER" id="PTHR11246">
    <property type="entry name" value="PRE-MRNA SPLICING FACTOR"/>
    <property type="match status" value="1"/>
</dbReference>
<keyword evidence="2" id="KW-0677">Repeat</keyword>
<evidence type="ECO:0000313" key="7">
    <source>
        <dbReference type="Proteomes" id="UP000195012"/>
    </source>
</evidence>